<accession>A0AAD5SE82</accession>
<dbReference type="Proteomes" id="UP001212841">
    <property type="component" value="Unassembled WGS sequence"/>
</dbReference>
<dbReference type="Pfam" id="PF01425">
    <property type="entry name" value="Amidase"/>
    <property type="match status" value="1"/>
</dbReference>
<keyword evidence="3" id="KW-1185">Reference proteome</keyword>
<name>A0AAD5SE82_9FUNG</name>
<dbReference type="InterPro" id="IPR023631">
    <property type="entry name" value="Amidase_dom"/>
</dbReference>
<dbReference type="PANTHER" id="PTHR42678:SF34">
    <property type="entry name" value="OS04G0183300 PROTEIN"/>
    <property type="match status" value="1"/>
</dbReference>
<proteinExistence type="predicted"/>
<dbReference type="SUPFAM" id="SSF75304">
    <property type="entry name" value="Amidase signature (AS) enzymes"/>
    <property type="match status" value="1"/>
</dbReference>
<evidence type="ECO:0000313" key="3">
    <source>
        <dbReference type="Proteomes" id="UP001212841"/>
    </source>
</evidence>
<feature type="domain" description="Amidase" evidence="1">
    <location>
        <begin position="31"/>
        <end position="435"/>
    </location>
</feature>
<dbReference type="EMBL" id="JADGJD010000324">
    <property type="protein sequence ID" value="KAJ3052124.1"/>
    <property type="molecule type" value="Genomic_DNA"/>
</dbReference>
<gene>
    <name evidence="2" type="ORF">HK097_006866</name>
</gene>
<dbReference type="InterPro" id="IPR036928">
    <property type="entry name" value="AS_sf"/>
</dbReference>
<dbReference type="Gene3D" id="3.90.1300.10">
    <property type="entry name" value="Amidase signature (AS) domain"/>
    <property type="match status" value="1"/>
</dbReference>
<protein>
    <recommendedName>
        <fullName evidence="1">Amidase domain-containing protein</fullName>
    </recommendedName>
</protein>
<reference evidence="2" key="1">
    <citation type="submission" date="2020-05" db="EMBL/GenBank/DDBJ databases">
        <title>Phylogenomic resolution of chytrid fungi.</title>
        <authorList>
            <person name="Stajich J.E."/>
            <person name="Amses K."/>
            <person name="Simmons R."/>
            <person name="Seto K."/>
            <person name="Myers J."/>
            <person name="Bonds A."/>
            <person name="Quandt C.A."/>
            <person name="Barry K."/>
            <person name="Liu P."/>
            <person name="Grigoriev I."/>
            <person name="Longcore J.E."/>
            <person name="James T.Y."/>
        </authorList>
    </citation>
    <scope>NUCLEOTIDE SEQUENCE</scope>
    <source>
        <strain evidence="2">JEL0318</strain>
    </source>
</reference>
<evidence type="ECO:0000259" key="1">
    <source>
        <dbReference type="Pfam" id="PF01425"/>
    </source>
</evidence>
<evidence type="ECO:0000313" key="2">
    <source>
        <dbReference type="EMBL" id="KAJ3052124.1"/>
    </source>
</evidence>
<sequence>MPDGFDFNVEELTITDIQAAFKKGTLTSAQLTEMYIHRIGMYNFELGAVIEVNKDAVEIAEGLDKEYKAGKIRGPLHGVPILLKDNIGTADRMETTAGSWALIGSKPYRDATVAAKLRKAGAVLLGKANLSQWANWRSRAPYGVSTNSWSSRGGYCHCPYNVTTACSGSSSGSGAAPAANLVFAALGSETDGSIVSPAQTNGIVGLKPTIGLTSRAGVVPISRTQDVVGPMARTLSDAVKILDAIVQRDGEDQYDAGYTKRCIGKIPKTYTTYLTKDSKKSTYCVAQQMIALNSTNVNYQRPTFESAINLLKKDGATIKYIDIPTYRNWTTSSFEQTVLHYEFKQDIKNYISGLEFVPTGVKDLTDLIAYNIKDPREQNGYFNQTIWYASEATDGLDSPVYKEALAGDFKFAAGIDEAFNQNKCDAILTLTSAGASTAAAIGGYPIITVPVGVNANKVPFGIAAFGPACSEPGLIKAAYAVERVAGTRKPPTYPFVGGPRNYTAF</sequence>
<dbReference type="PANTHER" id="PTHR42678">
    <property type="entry name" value="AMIDASE"/>
    <property type="match status" value="1"/>
</dbReference>
<organism evidence="2 3">
    <name type="scientific">Rhizophlyctis rosea</name>
    <dbReference type="NCBI Taxonomy" id="64517"/>
    <lineage>
        <taxon>Eukaryota</taxon>
        <taxon>Fungi</taxon>
        <taxon>Fungi incertae sedis</taxon>
        <taxon>Chytridiomycota</taxon>
        <taxon>Chytridiomycota incertae sedis</taxon>
        <taxon>Chytridiomycetes</taxon>
        <taxon>Rhizophlyctidales</taxon>
        <taxon>Rhizophlyctidaceae</taxon>
        <taxon>Rhizophlyctis</taxon>
    </lineage>
</organism>
<dbReference type="AlphaFoldDB" id="A0AAD5SE82"/>
<comment type="caution">
    <text evidence="2">The sequence shown here is derived from an EMBL/GenBank/DDBJ whole genome shotgun (WGS) entry which is preliminary data.</text>
</comment>